<gene>
    <name evidence="2" type="ORF">AUP43_06285</name>
</gene>
<proteinExistence type="predicted"/>
<accession>A0A154W9W3</accession>
<dbReference type="NCBIfam" id="NF004816">
    <property type="entry name" value="PRK06170.1"/>
    <property type="match status" value="1"/>
</dbReference>
<dbReference type="InterPro" id="IPR036928">
    <property type="entry name" value="AS_sf"/>
</dbReference>
<dbReference type="InterPro" id="IPR023631">
    <property type="entry name" value="Amidase_dom"/>
</dbReference>
<keyword evidence="3" id="KW-1185">Reference proteome</keyword>
<dbReference type="AlphaFoldDB" id="A0A154W9W3"/>
<dbReference type="STRING" id="580166.AUP43_06285"/>
<dbReference type="Proteomes" id="UP000076400">
    <property type="component" value="Unassembled WGS sequence"/>
</dbReference>
<dbReference type="InterPro" id="IPR052739">
    <property type="entry name" value="FAAH2"/>
</dbReference>
<dbReference type="RefSeq" id="WP_067553908.1">
    <property type="nucleotide sequence ID" value="NZ_LPXN01000090.1"/>
</dbReference>
<dbReference type="SUPFAM" id="SSF75304">
    <property type="entry name" value="Amidase signature (AS) enzymes"/>
    <property type="match status" value="1"/>
</dbReference>
<protein>
    <submittedName>
        <fullName evidence="2">Amidase</fullName>
    </submittedName>
</protein>
<evidence type="ECO:0000259" key="1">
    <source>
        <dbReference type="Pfam" id="PF01425"/>
    </source>
</evidence>
<dbReference type="PANTHER" id="PTHR43372:SF4">
    <property type="entry name" value="FATTY-ACID AMIDE HYDROLASE 2"/>
    <property type="match status" value="1"/>
</dbReference>
<reference evidence="2 3" key="1">
    <citation type="submission" date="2015-12" db="EMBL/GenBank/DDBJ databases">
        <title>Genome sequence of Oceanibaculum pacificum MCCC 1A02656.</title>
        <authorList>
            <person name="Lu L."/>
            <person name="Lai Q."/>
            <person name="Shao Z."/>
            <person name="Qian P."/>
        </authorList>
    </citation>
    <scope>NUCLEOTIDE SEQUENCE [LARGE SCALE GENOMIC DNA]</scope>
    <source>
        <strain evidence="2 3">MCCC 1A02656</strain>
    </source>
</reference>
<dbReference type="PANTHER" id="PTHR43372">
    <property type="entry name" value="FATTY-ACID AMIDE HYDROLASE"/>
    <property type="match status" value="1"/>
</dbReference>
<name>A0A154W9W3_9PROT</name>
<dbReference type="Gene3D" id="3.90.1300.10">
    <property type="entry name" value="Amidase signature (AS) domain"/>
    <property type="match status" value="1"/>
</dbReference>
<dbReference type="Pfam" id="PF01425">
    <property type="entry name" value="Amidase"/>
    <property type="match status" value="1"/>
</dbReference>
<feature type="domain" description="Amidase" evidence="1">
    <location>
        <begin position="24"/>
        <end position="462"/>
    </location>
</feature>
<comment type="caution">
    <text evidence="2">The sequence shown here is derived from an EMBL/GenBank/DDBJ whole genome shotgun (WGS) entry which is preliminary data.</text>
</comment>
<dbReference type="OrthoDB" id="9814821at2"/>
<evidence type="ECO:0000313" key="2">
    <source>
        <dbReference type="EMBL" id="KZD10324.1"/>
    </source>
</evidence>
<sequence length="483" mass="52507">MDIAFWSAKKQAAAIAKGKIGCLELLDHYLARVETHNPGLNAVVFKDADAARKRAKAADKMRAKGDIWGPLHGVPMTIKESFDIVGMPTTWGLPELKDNYPRKNALAVDRLNAAGVTLYGKTNVPLMLSDWQSFNAVYGTTNNPWDLTRGPGGSSGGSAAALAAGLSGIEAGSDIGASIRNPAHYCGVYGHKPTYGICPPRGQALPGRVSASDISVIGPMARSADDLAIALDAMAGPDEIDAMGLRLKLPKPAKKKLKDYKVGLMLTDPNAEVDKSVQDLLLALADFLRQEGATVDETARPDIDTDEAMRVYINLLRSATSGRQTAEQFAENQALAAKLDPKDDGYGARMLRAMTMPHKDWLAVNERRYQMRLKWVEFFHDYDLLLCPTATTAAFKHNQKGERYERMIKVNGKNQPTTDQLFWAGYSGVFHLPSTVAPIGLTKEGLPVGVQIVGPHYGDRTCIAFAGMIEQGYYRFVPPPAYA</sequence>
<dbReference type="GO" id="GO:0012505">
    <property type="term" value="C:endomembrane system"/>
    <property type="evidence" value="ECO:0007669"/>
    <property type="project" value="TreeGrafter"/>
</dbReference>
<organism evidence="2 3">
    <name type="scientific">Oceanibaculum pacificum</name>
    <dbReference type="NCBI Taxonomy" id="580166"/>
    <lineage>
        <taxon>Bacteria</taxon>
        <taxon>Pseudomonadati</taxon>
        <taxon>Pseudomonadota</taxon>
        <taxon>Alphaproteobacteria</taxon>
        <taxon>Rhodospirillales</taxon>
        <taxon>Oceanibaculaceae</taxon>
        <taxon>Oceanibaculum</taxon>
    </lineage>
</organism>
<evidence type="ECO:0000313" key="3">
    <source>
        <dbReference type="Proteomes" id="UP000076400"/>
    </source>
</evidence>
<dbReference type="EMBL" id="LPXN01000090">
    <property type="protein sequence ID" value="KZD10324.1"/>
    <property type="molecule type" value="Genomic_DNA"/>
</dbReference>